<name>A0A1G8CKU6_9MICO</name>
<feature type="compositionally biased region" description="Basic and acidic residues" evidence="1">
    <location>
        <begin position="1"/>
        <end position="17"/>
    </location>
</feature>
<evidence type="ECO:0000256" key="1">
    <source>
        <dbReference type="SAM" id="MobiDB-lite"/>
    </source>
</evidence>
<dbReference type="EMBL" id="LT629695">
    <property type="protein sequence ID" value="SDH45540.1"/>
    <property type="molecule type" value="Genomic_DNA"/>
</dbReference>
<feature type="region of interest" description="Disordered" evidence="1">
    <location>
        <begin position="1"/>
        <end position="45"/>
    </location>
</feature>
<dbReference type="STRING" id="399736.SAMN04489720_1311"/>
<dbReference type="AlphaFoldDB" id="A0A1G8CKU6"/>
<keyword evidence="3" id="KW-1185">Reference proteome</keyword>
<reference evidence="3" key="1">
    <citation type="submission" date="2016-10" db="EMBL/GenBank/DDBJ databases">
        <authorList>
            <person name="Varghese N."/>
            <person name="Submissions S."/>
        </authorList>
    </citation>
    <scope>NUCLEOTIDE SEQUENCE [LARGE SCALE GENOMIC DNA]</scope>
    <source>
        <strain evidence="3">DSM 22002</strain>
    </source>
</reference>
<evidence type="ECO:0000313" key="2">
    <source>
        <dbReference type="EMBL" id="SDH45540.1"/>
    </source>
</evidence>
<gene>
    <name evidence="2" type="ORF">SAMN04489720_1311</name>
</gene>
<dbReference type="RefSeq" id="WP_157674700.1">
    <property type="nucleotide sequence ID" value="NZ_LT629695.1"/>
</dbReference>
<organism evidence="2 3">
    <name type="scientific">Agrococcus jejuensis</name>
    <dbReference type="NCBI Taxonomy" id="399736"/>
    <lineage>
        <taxon>Bacteria</taxon>
        <taxon>Bacillati</taxon>
        <taxon>Actinomycetota</taxon>
        <taxon>Actinomycetes</taxon>
        <taxon>Micrococcales</taxon>
        <taxon>Microbacteriaceae</taxon>
        <taxon>Agrococcus</taxon>
    </lineage>
</organism>
<accession>A0A1G8CKU6</accession>
<proteinExistence type="predicted"/>
<dbReference type="Proteomes" id="UP000198822">
    <property type="component" value="Chromosome I"/>
</dbReference>
<sequence>MRRIIDSIRPGRDEEIHRTRRAAATAEQRHAQARQTAIATQGILR</sequence>
<protein>
    <submittedName>
        <fullName evidence="2">Uncharacterized protein</fullName>
    </submittedName>
</protein>
<evidence type="ECO:0000313" key="3">
    <source>
        <dbReference type="Proteomes" id="UP000198822"/>
    </source>
</evidence>